<evidence type="ECO:0000313" key="3">
    <source>
        <dbReference type="EMBL" id="MCF2533829.1"/>
    </source>
</evidence>
<dbReference type="PRINTS" id="PR01438">
    <property type="entry name" value="UNVRSLSTRESS"/>
</dbReference>
<accession>A0AA41QBG5</accession>
<organism evidence="3 4">
    <name type="scientific">Yinghuangia soli</name>
    <dbReference type="NCBI Taxonomy" id="2908204"/>
    <lineage>
        <taxon>Bacteria</taxon>
        <taxon>Bacillati</taxon>
        <taxon>Actinomycetota</taxon>
        <taxon>Actinomycetes</taxon>
        <taxon>Kitasatosporales</taxon>
        <taxon>Streptomycetaceae</taxon>
        <taxon>Yinghuangia</taxon>
    </lineage>
</organism>
<dbReference type="Pfam" id="PF00582">
    <property type="entry name" value="Usp"/>
    <property type="match status" value="2"/>
</dbReference>
<comment type="similarity">
    <text evidence="1">Belongs to the universal stress protein A family.</text>
</comment>
<dbReference type="InterPro" id="IPR006015">
    <property type="entry name" value="Universal_stress_UspA"/>
</dbReference>
<reference evidence="3" key="1">
    <citation type="submission" date="2022-01" db="EMBL/GenBank/DDBJ databases">
        <title>Genome-Based Taxonomic Classification of the Phylum Actinobacteria.</title>
        <authorList>
            <person name="Gao Y."/>
        </authorList>
    </citation>
    <scope>NUCLEOTIDE SEQUENCE</scope>
    <source>
        <strain evidence="3">KLBMP 8922</strain>
    </source>
</reference>
<gene>
    <name evidence="3" type="ORF">LZ495_42345</name>
</gene>
<dbReference type="SUPFAM" id="SSF52402">
    <property type="entry name" value="Adenine nucleotide alpha hydrolases-like"/>
    <property type="match status" value="2"/>
</dbReference>
<dbReference type="RefSeq" id="WP_235058594.1">
    <property type="nucleotide sequence ID" value="NZ_JAKFHA010000061.1"/>
</dbReference>
<dbReference type="PANTHER" id="PTHR46268:SF6">
    <property type="entry name" value="UNIVERSAL STRESS PROTEIN UP12"/>
    <property type="match status" value="1"/>
</dbReference>
<dbReference type="Gene3D" id="3.40.50.620">
    <property type="entry name" value="HUPs"/>
    <property type="match status" value="2"/>
</dbReference>
<dbReference type="InterPro" id="IPR006016">
    <property type="entry name" value="UspA"/>
</dbReference>
<dbReference type="PANTHER" id="PTHR46268">
    <property type="entry name" value="STRESS RESPONSE PROTEIN NHAX"/>
    <property type="match status" value="1"/>
</dbReference>
<dbReference type="AlphaFoldDB" id="A0AA41QBG5"/>
<dbReference type="EMBL" id="JAKFHA010000061">
    <property type="protein sequence ID" value="MCF2533829.1"/>
    <property type="molecule type" value="Genomic_DNA"/>
</dbReference>
<feature type="domain" description="UspA" evidence="2">
    <location>
        <begin position="11"/>
        <end position="142"/>
    </location>
</feature>
<feature type="domain" description="UspA" evidence="2">
    <location>
        <begin position="160"/>
        <end position="300"/>
    </location>
</feature>
<evidence type="ECO:0000259" key="2">
    <source>
        <dbReference type="Pfam" id="PF00582"/>
    </source>
</evidence>
<dbReference type="Proteomes" id="UP001165378">
    <property type="component" value="Unassembled WGS sequence"/>
</dbReference>
<comment type="caution">
    <text evidence="3">The sequence shown here is derived from an EMBL/GenBank/DDBJ whole genome shotgun (WGS) entry which is preliminary data.</text>
</comment>
<name>A0AA41QBG5_9ACTN</name>
<keyword evidence="4" id="KW-1185">Reference proteome</keyword>
<dbReference type="InterPro" id="IPR014729">
    <property type="entry name" value="Rossmann-like_a/b/a_fold"/>
</dbReference>
<proteinExistence type="inferred from homology"/>
<evidence type="ECO:0000256" key="1">
    <source>
        <dbReference type="ARBA" id="ARBA00008791"/>
    </source>
</evidence>
<protein>
    <submittedName>
        <fullName evidence="3">Universal stress protein</fullName>
    </submittedName>
</protein>
<sequence>MATTPAQPTGHVIAGVDGSASARDAVDWAADEAALRGTTLELLHAWRPKAFERKDWYGELLADAGVELLRANAARARERHPGLTVVTEIVRGHAASVLVEASKRAGLLVLGHRGLGGVDGLHIGSVGLNVAAHAACPLLIARTAAGSSSGAGTPARPRGPVLVGLADASCAPALHAACDEAALRGLPVRAVHAWNLPLVPTMAGVPTPFVLPAETVEVDRKQSKGMVDDEAAALHAAYPDLEITADILIGEAGWVLIDASEQASLTVLATHRRPGRLGFALGPVTHALVAHARSAVLLVPVG</sequence>
<evidence type="ECO:0000313" key="4">
    <source>
        <dbReference type="Proteomes" id="UP001165378"/>
    </source>
</evidence>